<dbReference type="Proteomes" id="UP001497525">
    <property type="component" value="Unassembled WGS sequence"/>
</dbReference>
<sequence length="114" mass="13029">MVLFTVMCWVVFVIVVKIPMPYLPYITYICISLQGTLSYFLTALDDVEVMGFYRGKMQKQKSVNGLNNDNVSLETSIYQAGENGDNISSQLDRKLSEDGAEHTVHRRWNVDETQ</sequence>
<comment type="caution">
    <text evidence="2">The sequence shown here is derived from an EMBL/GenBank/DDBJ whole genome shotgun (WGS) entry which is preliminary data.</text>
</comment>
<name>A0AAV2TG80_CALDB</name>
<evidence type="ECO:0000256" key="1">
    <source>
        <dbReference type="SAM" id="MobiDB-lite"/>
    </source>
</evidence>
<accession>A0AAV2TG80</accession>
<feature type="compositionally biased region" description="Basic and acidic residues" evidence="1">
    <location>
        <begin position="91"/>
        <end position="103"/>
    </location>
</feature>
<reference evidence="2" key="1">
    <citation type="submission" date="2024-06" db="EMBL/GenBank/DDBJ databases">
        <authorList>
            <person name="Liu X."/>
            <person name="Lenzi L."/>
            <person name="Haldenby T S."/>
            <person name="Uol C."/>
        </authorList>
    </citation>
    <scope>NUCLEOTIDE SEQUENCE</scope>
</reference>
<evidence type="ECO:0000313" key="2">
    <source>
        <dbReference type="EMBL" id="CAL5136130.1"/>
    </source>
</evidence>
<proteinExistence type="predicted"/>
<dbReference type="EMBL" id="CAXLJL010000290">
    <property type="protein sequence ID" value="CAL5136130.1"/>
    <property type="molecule type" value="Genomic_DNA"/>
</dbReference>
<evidence type="ECO:0000313" key="3">
    <source>
        <dbReference type="Proteomes" id="UP001497525"/>
    </source>
</evidence>
<feature type="region of interest" description="Disordered" evidence="1">
    <location>
        <begin position="82"/>
        <end position="114"/>
    </location>
</feature>
<gene>
    <name evidence="2" type="ORF">CDAUBV1_LOCUS10212</name>
</gene>
<dbReference type="AlphaFoldDB" id="A0AAV2TG80"/>
<protein>
    <submittedName>
        <fullName evidence="2">Uncharacterized protein</fullName>
    </submittedName>
</protein>
<organism evidence="2 3">
    <name type="scientific">Calicophoron daubneyi</name>
    <name type="common">Rumen fluke</name>
    <name type="synonym">Paramphistomum daubneyi</name>
    <dbReference type="NCBI Taxonomy" id="300641"/>
    <lineage>
        <taxon>Eukaryota</taxon>
        <taxon>Metazoa</taxon>
        <taxon>Spiralia</taxon>
        <taxon>Lophotrochozoa</taxon>
        <taxon>Platyhelminthes</taxon>
        <taxon>Trematoda</taxon>
        <taxon>Digenea</taxon>
        <taxon>Plagiorchiida</taxon>
        <taxon>Pronocephalata</taxon>
        <taxon>Paramphistomoidea</taxon>
        <taxon>Paramphistomidae</taxon>
        <taxon>Calicophoron</taxon>
    </lineage>
</organism>